<dbReference type="GO" id="GO:0046113">
    <property type="term" value="P:nucleobase catabolic process"/>
    <property type="evidence" value="ECO:0007669"/>
    <property type="project" value="UniProtKB-UniRule"/>
</dbReference>
<protein>
    <recommendedName>
        <fullName evidence="6">Pseudouridine-5'-phosphate glycosidase</fullName>
        <shortName evidence="6">PsiMP glycosidase</shortName>
        <ecNumber evidence="6">4.2.1.70</ecNumber>
    </recommendedName>
</protein>
<feature type="binding site" evidence="6">
    <location>
        <position position="107"/>
    </location>
    <ligand>
        <name>substrate</name>
    </ligand>
</feature>
<feature type="binding site" evidence="6">
    <location>
        <begin position="141"/>
        <end position="143"/>
    </location>
    <ligand>
        <name>substrate</name>
    </ligand>
</feature>
<dbReference type="InterPro" id="IPR007342">
    <property type="entry name" value="PsuG"/>
</dbReference>
<feature type="active site" description="Nucleophile" evidence="6">
    <location>
        <position position="160"/>
    </location>
</feature>
<keyword evidence="3 6" id="KW-0464">Manganese</keyword>
<dbReference type="GO" id="GO:0004730">
    <property type="term" value="F:pseudouridylate synthase activity"/>
    <property type="evidence" value="ECO:0007669"/>
    <property type="project" value="UniProtKB-UniRule"/>
</dbReference>
<comment type="catalytic activity">
    <reaction evidence="6">
        <text>D-ribose 5-phosphate + uracil = psi-UMP + H2O</text>
        <dbReference type="Rhea" id="RHEA:18337"/>
        <dbReference type="ChEBI" id="CHEBI:15377"/>
        <dbReference type="ChEBI" id="CHEBI:17568"/>
        <dbReference type="ChEBI" id="CHEBI:58380"/>
        <dbReference type="ChEBI" id="CHEBI:78346"/>
        <dbReference type="EC" id="4.2.1.70"/>
    </reaction>
</comment>
<keyword evidence="4 6" id="KW-0456">Lyase</keyword>
<keyword evidence="5 6" id="KW-0326">Glycosidase</keyword>
<comment type="function">
    <text evidence="6">Catalyzes the reversible cleavage of pseudouridine 5'-phosphate (PsiMP) to ribose 5-phosphate and uracil. Functions biologically in the cleavage direction, as part of a pseudouridine degradation pathway.</text>
</comment>
<keyword evidence="1 6" id="KW-0479">Metal-binding</keyword>
<reference evidence="7" key="1">
    <citation type="submission" date="2020-10" db="EMBL/GenBank/DDBJ databases">
        <authorList>
            <person name="Gilroy R."/>
        </authorList>
    </citation>
    <scope>NUCLEOTIDE SEQUENCE</scope>
    <source>
        <strain evidence="7">CHK121-14286</strain>
    </source>
</reference>
<feature type="binding site" evidence="6">
    <location>
        <position position="87"/>
    </location>
    <ligand>
        <name>substrate</name>
    </ligand>
</feature>
<dbReference type="Gene3D" id="3.40.1790.10">
    <property type="entry name" value="Indigoidine synthase domain"/>
    <property type="match status" value="1"/>
</dbReference>
<evidence type="ECO:0000256" key="2">
    <source>
        <dbReference type="ARBA" id="ARBA00022801"/>
    </source>
</evidence>
<dbReference type="Proteomes" id="UP000824200">
    <property type="component" value="Unassembled WGS sequence"/>
</dbReference>
<sequence>MKNLLKLSPEVAEALKNNRPVVALESTIISHGMPYPQNVETALNVEKILRDAGCVPATIAVIEGVPTVGCNQQEIDRLGRGGTKVTKVSRRDLPFVVAKKQDGATTVAATMYLASLAGIDVFATGGIGGVHRGAEKTMDISADLDELQQTSVLVVCAGAKSILDIGLTLECLETRGVAVVGYKTEDMPAFYTQKSGFKVDYRLDTPEEIAKAFFAKCQLGLQGGMLVTNPIPDEYSMDYDYISQNISSALQEAEKLGIHGKQCTPYLLDKIQKLTGGQSLDANIQLVYNNVRLGAEIAKCLCALKK</sequence>
<comment type="subunit">
    <text evidence="6">Homotrimer.</text>
</comment>
<name>A0A9D1E3V8_9BACT</name>
<feature type="binding site" evidence="6">
    <location>
        <position position="139"/>
    </location>
    <ligand>
        <name>Mn(2+)</name>
        <dbReference type="ChEBI" id="CHEBI:29035"/>
    </ligand>
</feature>
<evidence type="ECO:0000313" key="8">
    <source>
        <dbReference type="Proteomes" id="UP000824200"/>
    </source>
</evidence>
<gene>
    <name evidence="6" type="primary">psuG</name>
    <name evidence="7" type="ORF">IAC95_02590</name>
</gene>
<comment type="cofactor">
    <cofactor evidence="6">
        <name>Mn(2+)</name>
        <dbReference type="ChEBI" id="CHEBI:29035"/>
    </cofactor>
    <text evidence="6">Binds 1 Mn(2+) ion per subunit.</text>
</comment>
<comment type="caution">
    <text evidence="7">The sequence shown here is derived from an EMBL/GenBank/DDBJ whole genome shotgun (WGS) entry which is preliminary data.</text>
</comment>
<dbReference type="EC" id="4.2.1.70" evidence="6"/>
<evidence type="ECO:0000256" key="4">
    <source>
        <dbReference type="ARBA" id="ARBA00023239"/>
    </source>
</evidence>
<reference evidence="7" key="2">
    <citation type="journal article" date="2021" name="PeerJ">
        <title>Extensive microbial diversity within the chicken gut microbiome revealed by metagenomics and culture.</title>
        <authorList>
            <person name="Gilroy R."/>
            <person name="Ravi A."/>
            <person name="Getino M."/>
            <person name="Pursley I."/>
            <person name="Horton D.L."/>
            <person name="Alikhan N.F."/>
            <person name="Baker D."/>
            <person name="Gharbi K."/>
            <person name="Hall N."/>
            <person name="Watson M."/>
            <person name="Adriaenssens E.M."/>
            <person name="Foster-Nyarko E."/>
            <person name="Jarju S."/>
            <person name="Secka A."/>
            <person name="Antonio M."/>
            <person name="Oren A."/>
            <person name="Chaudhuri R.R."/>
            <person name="La Ragione R."/>
            <person name="Hildebrand F."/>
            <person name="Pallen M.J."/>
        </authorList>
    </citation>
    <scope>NUCLEOTIDE SEQUENCE</scope>
    <source>
        <strain evidence="7">CHK121-14286</strain>
    </source>
</reference>
<evidence type="ECO:0000256" key="3">
    <source>
        <dbReference type="ARBA" id="ARBA00023211"/>
    </source>
</evidence>
<dbReference type="EMBL" id="DVHL01000021">
    <property type="protein sequence ID" value="HIR65760.1"/>
    <property type="molecule type" value="Genomic_DNA"/>
</dbReference>
<dbReference type="GO" id="GO:0016798">
    <property type="term" value="F:hydrolase activity, acting on glycosyl bonds"/>
    <property type="evidence" value="ECO:0007669"/>
    <property type="project" value="UniProtKB-KW"/>
</dbReference>
<keyword evidence="2 6" id="KW-0378">Hydrolase</keyword>
<dbReference type="PANTHER" id="PTHR42909:SF1">
    <property type="entry name" value="CARBOHYDRATE KINASE PFKB DOMAIN-CONTAINING PROTEIN"/>
    <property type="match status" value="1"/>
</dbReference>
<organism evidence="7 8">
    <name type="scientific">Candidatus Fimimonas gallinarum</name>
    <dbReference type="NCBI Taxonomy" id="2840821"/>
    <lineage>
        <taxon>Bacteria</taxon>
        <taxon>Pseudomonadati</taxon>
        <taxon>Myxococcota</taxon>
        <taxon>Myxococcia</taxon>
        <taxon>Myxococcales</taxon>
        <taxon>Cystobacterineae</taxon>
        <taxon>Myxococcaceae</taxon>
        <taxon>Myxococcaceae incertae sedis</taxon>
        <taxon>Candidatus Fimimonas</taxon>
    </lineage>
</organism>
<evidence type="ECO:0000256" key="1">
    <source>
        <dbReference type="ARBA" id="ARBA00022723"/>
    </source>
</evidence>
<dbReference type="InterPro" id="IPR022830">
    <property type="entry name" value="Indigdn_synthA-like"/>
</dbReference>
<dbReference type="SUPFAM" id="SSF110581">
    <property type="entry name" value="Indigoidine synthase A-like"/>
    <property type="match status" value="1"/>
</dbReference>
<dbReference type="PANTHER" id="PTHR42909">
    <property type="entry name" value="ZGC:136858"/>
    <property type="match status" value="1"/>
</dbReference>
<evidence type="ECO:0000313" key="7">
    <source>
        <dbReference type="EMBL" id="HIR65760.1"/>
    </source>
</evidence>
<evidence type="ECO:0000256" key="6">
    <source>
        <dbReference type="HAMAP-Rule" id="MF_01876"/>
    </source>
</evidence>
<comment type="similarity">
    <text evidence="6">Belongs to the pseudouridine-5'-phosphate glycosidase family.</text>
</comment>
<accession>A0A9D1E3V8</accession>
<dbReference type="GO" id="GO:0005737">
    <property type="term" value="C:cytoplasm"/>
    <property type="evidence" value="ECO:0007669"/>
    <property type="project" value="TreeGrafter"/>
</dbReference>
<dbReference type="GO" id="GO:0046872">
    <property type="term" value="F:metal ion binding"/>
    <property type="evidence" value="ECO:0007669"/>
    <property type="project" value="UniProtKB-KW"/>
</dbReference>
<evidence type="ECO:0000256" key="5">
    <source>
        <dbReference type="ARBA" id="ARBA00023295"/>
    </source>
</evidence>
<feature type="active site" description="Proton donor" evidence="6">
    <location>
        <position position="25"/>
    </location>
</feature>
<dbReference type="Pfam" id="PF04227">
    <property type="entry name" value="Indigoidine_A"/>
    <property type="match status" value="1"/>
</dbReference>
<dbReference type="HAMAP" id="MF_01876">
    <property type="entry name" value="PsiMP_glycosidase"/>
    <property type="match status" value="1"/>
</dbReference>
<dbReference type="AlphaFoldDB" id="A0A9D1E3V8"/>
<proteinExistence type="inferred from homology"/>